<name>A0ABS9U6T5_9MICC</name>
<accession>A0ABS9U6T5</accession>
<dbReference type="Proteomes" id="UP001202922">
    <property type="component" value="Unassembled WGS sequence"/>
</dbReference>
<evidence type="ECO:0008006" key="3">
    <source>
        <dbReference type="Google" id="ProtNLM"/>
    </source>
</evidence>
<reference evidence="1 2" key="1">
    <citation type="submission" date="2022-03" db="EMBL/GenBank/DDBJ databases">
        <title>Sinomonas sp. isolated from a soil.</title>
        <authorList>
            <person name="Han J."/>
            <person name="Kim D.-U."/>
        </authorList>
    </citation>
    <scope>NUCLEOTIDE SEQUENCE [LARGE SCALE GENOMIC DNA]</scope>
    <source>
        <strain evidence="1 2">5-5</strain>
    </source>
</reference>
<evidence type="ECO:0000313" key="1">
    <source>
        <dbReference type="EMBL" id="MCH6472077.1"/>
    </source>
</evidence>
<evidence type="ECO:0000313" key="2">
    <source>
        <dbReference type="Proteomes" id="UP001202922"/>
    </source>
</evidence>
<dbReference type="RefSeq" id="WP_241055992.1">
    <property type="nucleotide sequence ID" value="NZ_JAKZBV010000001.1"/>
</dbReference>
<sequence>MTAAEHPSPAQLQLLKELDDLHVAPEAVLDTLHAFAATRTHLAPLGFEPAARAAHDAAKATVLDPDALNSLASTVWEGVHALGAAMATSPVAVSPQTARRLQAAENIWRSIDKEFGMLTSIQVAELLGSRKPNRSIASTLRSEGSIVGVMRANSYRFPGFQFDAEKGAVVPVMPKLIALARENGRSDEDLVFWLTSPSSFFHEQDRPVDHLGEEDRVLAAAKDQFEGTW</sequence>
<protein>
    <recommendedName>
        <fullName evidence="3">Antitoxin Xre/MbcA/ParS-like toxin-binding domain-containing protein</fullName>
    </recommendedName>
</protein>
<keyword evidence="2" id="KW-1185">Reference proteome</keyword>
<proteinExistence type="predicted"/>
<gene>
    <name evidence="1" type="ORF">L0M17_19245</name>
</gene>
<comment type="caution">
    <text evidence="1">The sequence shown here is derived from an EMBL/GenBank/DDBJ whole genome shotgun (WGS) entry which is preliminary data.</text>
</comment>
<organism evidence="1 2">
    <name type="scientific">Sinomonas terrae</name>
    <dbReference type="NCBI Taxonomy" id="2908838"/>
    <lineage>
        <taxon>Bacteria</taxon>
        <taxon>Bacillati</taxon>
        <taxon>Actinomycetota</taxon>
        <taxon>Actinomycetes</taxon>
        <taxon>Micrococcales</taxon>
        <taxon>Micrococcaceae</taxon>
        <taxon>Sinomonas</taxon>
    </lineage>
</organism>
<dbReference type="EMBL" id="JAKZBV010000001">
    <property type="protein sequence ID" value="MCH6472077.1"/>
    <property type="molecule type" value="Genomic_DNA"/>
</dbReference>